<accession>A0A1H3APF2</accession>
<comment type="caution">
    <text evidence="4">The sequence shown here is derived from an EMBL/GenBank/DDBJ whole genome shotgun (WGS) entry which is preliminary data.</text>
</comment>
<protein>
    <submittedName>
        <fullName evidence="4">Ribose 5-phosphate isomerase B</fullName>
    </submittedName>
</protein>
<evidence type="ECO:0000313" key="5">
    <source>
        <dbReference type="Proteomes" id="UP000182379"/>
    </source>
</evidence>
<dbReference type="NCBIfam" id="NF004051">
    <property type="entry name" value="PRK05571.1"/>
    <property type="match status" value="1"/>
</dbReference>
<dbReference type="InterPro" id="IPR051812">
    <property type="entry name" value="SPI_LacAB/RpiB"/>
</dbReference>
<dbReference type="PIRSF" id="PIRSF005384">
    <property type="entry name" value="RpiB_LacA_B"/>
    <property type="match status" value="1"/>
</dbReference>
<dbReference type="RefSeq" id="WP_074708250.1">
    <property type="nucleotide sequence ID" value="NZ_CALAKB010000004.1"/>
</dbReference>
<dbReference type="GO" id="GO:0016861">
    <property type="term" value="F:intramolecular oxidoreductase activity, interconverting aldoses and ketoses"/>
    <property type="evidence" value="ECO:0007669"/>
    <property type="project" value="UniProtKB-ARBA"/>
</dbReference>
<dbReference type="InterPro" id="IPR004785">
    <property type="entry name" value="RpiB"/>
</dbReference>
<reference evidence="4 5" key="1">
    <citation type="submission" date="2016-10" db="EMBL/GenBank/DDBJ databases">
        <authorList>
            <person name="Varghese N."/>
            <person name="Submissions S."/>
        </authorList>
    </citation>
    <scope>NUCLEOTIDE SEQUENCE [LARGE SCALE GENOMIC DNA]</scope>
    <source>
        <strain evidence="4 5">WCC6</strain>
    </source>
</reference>
<dbReference type="Gene3D" id="3.40.1400.10">
    <property type="entry name" value="Sugar-phosphate isomerase, RpiB/LacA/LacB"/>
    <property type="match status" value="1"/>
</dbReference>
<dbReference type="EMBL" id="FNOP01000021">
    <property type="protein sequence ID" value="SDX30719.1"/>
    <property type="molecule type" value="Genomic_DNA"/>
</dbReference>
<dbReference type="NCBIfam" id="TIGR00689">
    <property type="entry name" value="rpiB_lacA_lacB"/>
    <property type="match status" value="1"/>
</dbReference>
<dbReference type="NCBIfam" id="TIGR01120">
    <property type="entry name" value="rpiB"/>
    <property type="match status" value="1"/>
</dbReference>
<name>A0A1H3APF2_ACIFE</name>
<dbReference type="GO" id="GO:0005975">
    <property type="term" value="P:carbohydrate metabolic process"/>
    <property type="evidence" value="ECO:0007669"/>
    <property type="project" value="InterPro"/>
</dbReference>
<dbReference type="PANTHER" id="PTHR43732:SF1">
    <property type="entry name" value="RIBOSE 5-PHOSPHATE ISOMERASE"/>
    <property type="match status" value="1"/>
</dbReference>
<comment type="similarity">
    <text evidence="1">Belongs to the LacAB/RpiB family.</text>
</comment>
<dbReference type="Proteomes" id="UP000182379">
    <property type="component" value="Unassembled WGS sequence"/>
</dbReference>
<dbReference type="AlphaFoldDB" id="A0A1H3APF2"/>
<dbReference type="Pfam" id="PF02502">
    <property type="entry name" value="LacAB_rpiB"/>
    <property type="match status" value="1"/>
</dbReference>
<proteinExistence type="inferred from homology"/>
<sequence length="145" mass="15526">MKIMIGCDHGGFELKEVLKKYLADKGYEVEDAGAYTPDRVDYPDYAKKVGEAVAAGKADQGILICGTGLGMSIAANKIHGIRAAVCGDCYSAEKAREHNNANILCLGARVLGTGLAEQIVDAYLGASFLGSYHIQRVQKIMDLEK</sequence>
<dbReference type="SUPFAM" id="SSF89623">
    <property type="entry name" value="Ribose/Galactose isomerase RpiB/AlsB"/>
    <property type="match status" value="1"/>
</dbReference>
<evidence type="ECO:0000256" key="1">
    <source>
        <dbReference type="ARBA" id="ARBA00008754"/>
    </source>
</evidence>
<keyword evidence="2 4" id="KW-0413">Isomerase</keyword>
<dbReference type="PANTHER" id="PTHR43732">
    <property type="entry name" value="RIBOSE 5-PHOSPHATE ISOMERASE-RELATED"/>
    <property type="match status" value="1"/>
</dbReference>
<evidence type="ECO:0000256" key="2">
    <source>
        <dbReference type="ARBA" id="ARBA00023235"/>
    </source>
</evidence>
<evidence type="ECO:0000313" key="4">
    <source>
        <dbReference type="EMBL" id="SDX30719.1"/>
    </source>
</evidence>
<dbReference type="InterPro" id="IPR003500">
    <property type="entry name" value="RpiB_LacA_LacB"/>
</dbReference>
<feature type="active site" description="Proton donor" evidence="3">
    <location>
        <position position="98"/>
    </location>
</feature>
<organism evidence="4 5">
    <name type="scientific">Acidaminococcus fermentans</name>
    <dbReference type="NCBI Taxonomy" id="905"/>
    <lineage>
        <taxon>Bacteria</taxon>
        <taxon>Bacillati</taxon>
        <taxon>Bacillota</taxon>
        <taxon>Negativicutes</taxon>
        <taxon>Acidaminococcales</taxon>
        <taxon>Acidaminococcaceae</taxon>
        <taxon>Acidaminococcus</taxon>
    </lineage>
</organism>
<feature type="active site" description="Proton acceptor" evidence="3">
    <location>
        <position position="65"/>
    </location>
</feature>
<gene>
    <name evidence="4" type="ORF">SAMN05216495_12117</name>
</gene>
<evidence type="ECO:0000256" key="3">
    <source>
        <dbReference type="PIRSR" id="PIRSR005384-1"/>
    </source>
</evidence>
<dbReference type="InterPro" id="IPR036569">
    <property type="entry name" value="RpiB_LacA_LacB_sf"/>
</dbReference>